<dbReference type="FunFam" id="3.20.20.70:FF:000037">
    <property type="entry name" value="Tryptophan synthase alpha chain"/>
    <property type="match status" value="1"/>
</dbReference>
<evidence type="ECO:0000256" key="2">
    <source>
        <dbReference type="ARBA" id="ARBA00004733"/>
    </source>
</evidence>
<evidence type="ECO:0000256" key="1">
    <source>
        <dbReference type="ARBA" id="ARBA00003365"/>
    </source>
</evidence>
<keyword evidence="6 9" id="KW-0057">Aromatic amino acid biosynthesis</keyword>
<evidence type="ECO:0000256" key="5">
    <source>
        <dbReference type="ARBA" id="ARBA00022822"/>
    </source>
</evidence>
<comment type="subunit">
    <text evidence="3 9">Tetramer of two alpha and two beta chains.</text>
</comment>
<dbReference type="GO" id="GO:0004834">
    <property type="term" value="F:tryptophan synthase activity"/>
    <property type="evidence" value="ECO:0007669"/>
    <property type="project" value="UniProtKB-UniRule"/>
</dbReference>
<protein>
    <recommendedName>
        <fullName evidence="9">Tryptophan synthase alpha chain</fullName>
        <ecNumber evidence="9">4.2.1.20</ecNumber>
    </recommendedName>
</protein>
<evidence type="ECO:0000256" key="7">
    <source>
        <dbReference type="ARBA" id="ARBA00023239"/>
    </source>
</evidence>
<dbReference type="PANTHER" id="PTHR43406:SF1">
    <property type="entry name" value="TRYPTOPHAN SYNTHASE ALPHA CHAIN, CHLOROPLASTIC"/>
    <property type="match status" value="1"/>
</dbReference>
<dbReference type="SUPFAM" id="SSF51366">
    <property type="entry name" value="Ribulose-phoshate binding barrel"/>
    <property type="match status" value="1"/>
</dbReference>
<dbReference type="InterPro" id="IPR013785">
    <property type="entry name" value="Aldolase_TIM"/>
</dbReference>
<dbReference type="PROSITE" id="PS00167">
    <property type="entry name" value="TRP_SYNTHASE_ALPHA"/>
    <property type="match status" value="1"/>
</dbReference>
<feature type="active site" description="Proton acceptor" evidence="9">
    <location>
        <position position="49"/>
    </location>
</feature>
<dbReference type="HAMAP" id="MF_00131">
    <property type="entry name" value="Trp_synth_alpha"/>
    <property type="match status" value="1"/>
</dbReference>
<dbReference type="InterPro" id="IPR018204">
    <property type="entry name" value="Trp_synthase_alpha_AS"/>
</dbReference>
<proteinExistence type="inferred from homology"/>
<dbReference type="Gene3D" id="3.20.20.70">
    <property type="entry name" value="Aldolase class I"/>
    <property type="match status" value="1"/>
</dbReference>
<keyword evidence="7 9" id="KW-0456">Lyase</keyword>
<dbReference type="InterPro" id="IPR011060">
    <property type="entry name" value="RibuloseP-bd_barrel"/>
</dbReference>
<dbReference type="EMBL" id="BONR01000002">
    <property type="protein sequence ID" value="GIG54474.1"/>
    <property type="molecule type" value="Genomic_DNA"/>
</dbReference>
<dbReference type="CDD" id="cd04724">
    <property type="entry name" value="Tryptophan_synthase_alpha"/>
    <property type="match status" value="1"/>
</dbReference>
<dbReference type="Proteomes" id="UP000652354">
    <property type="component" value="Unassembled WGS sequence"/>
</dbReference>
<evidence type="ECO:0000256" key="10">
    <source>
        <dbReference type="RuleBase" id="RU003662"/>
    </source>
</evidence>
<keyword evidence="5 9" id="KW-0822">Tryptophan biosynthesis</keyword>
<dbReference type="NCBIfam" id="TIGR00262">
    <property type="entry name" value="trpA"/>
    <property type="match status" value="1"/>
</dbReference>
<comment type="similarity">
    <text evidence="9 10">Belongs to the TrpA family.</text>
</comment>
<dbReference type="GO" id="GO:0005829">
    <property type="term" value="C:cytosol"/>
    <property type="evidence" value="ECO:0007669"/>
    <property type="project" value="TreeGrafter"/>
</dbReference>
<evidence type="ECO:0000313" key="12">
    <source>
        <dbReference type="Proteomes" id="UP000652354"/>
    </source>
</evidence>
<evidence type="ECO:0000256" key="8">
    <source>
        <dbReference type="ARBA" id="ARBA00049047"/>
    </source>
</evidence>
<name>A0A919UGI1_9MICO</name>
<dbReference type="Pfam" id="PF00290">
    <property type="entry name" value="Trp_syntA"/>
    <property type="match status" value="1"/>
</dbReference>
<sequence>MSALSDRFDAIEAEGRAALVCYLPVGFPDVETSIRAMQAMVEAGADIVEIGPPYSDPVLDGPVIQLAVAQALERGVRMADTFAAVRAVREAGAEPVVMSYFNPMLQHGLDAFARDVQQAGGSGVITPDLTPDAGADWVDAARAVDLDTIFLVAPSTTRERMHLTAEASRGFVYATPLMGVTGERAQVGDAAERVVAEVREAGAERVCVGVGVSTREHAAQIARFADGVIVGTALVRALGEAPDPESGIAAVRERVTQLAAGVREGR</sequence>
<feature type="active site" description="Proton acceptor" evidence="9">
    <location>
        <position position="60"/>
    </location>
</feature>
<comment type="function">
    <text evidence="1 9">The alpha subunit is responsible for the aldol cleavage of indoleglycerol phosphate to indole and glyceraldehyde 3-phosphate.</text>
</comment>
<evidence type="ECO:0000256" key="6">
    <source>
        <dbReference type="ARBA" id="ARBA00023141"/>
    </source>
</evidence>
<dbReference type="EC" id="4.2.1.20" evidence="9"/>
<keyword evidence="4 9" id="KW-0028">Amino-acid biosynthesis</keyword>
<dbReference type="RefSeq" id="WP_203654412.1">
    <property type="nucleotide sequence ID" value="NZ_BONR01000002.1"/>
</dbReference>
<evidence type="ECO:0000256" key="9">
    <source>
        <dbReference type="HAMAP-Rule" id="MF_00131"/>
    </source>
</evidence>
<evidence type="ECO:0000313" key="11">
    <source>
        <dbReference type="EMBL" id="GIG54474.1"/>
    </source>
</evidence>
<dbReference type="InterPro" id="IPR002028">
    <property type="entry name" value="Trp_synthase_suA"/>
</dbReference>
<keyword evidence="12" id="KW-1185">Reference proteome</keyword>
<comment type="catalytic activity">
    <reaction evidence="8 9">
        <text>(1S,2R)-1-C-(indol-3-yl)glycerol 3-phosphate + L-serine = D-glyceraldehyde 3-phosphate + L-tryptophan + H2O</text>
        <dbReference type="Rhea" id="RHEA:10532"/>
        <dbReference type="ChEBI" id="CHEBI:15377"/>
        <dbReference type="ChEBI" id="CHEBI:33384"/>
        <dbReference type="ChEBI" id="CHEBI:57912"/>
        <dbReference type="ChEBI" id="CHEBI:58866"/>
        <dbReference type="ChEBI" id="CHEBI:59776"/>
        <dbReference type="EC" id="4.2.1.20"/>
    </reaction>
</comment>
<accession>A0A919UGI1</accession>
<dbReference type="PANTHER" id="PTHR43406">
    <property type="entry name" value="TRYPTOPHAN SYNTHASE, ALPHA CHAIN"/>
    <property type="match status" value="1"/>
</dbReference>
<evidence type="ECO:0000256" key="4">
    <source>
        <dbReference type="ARBA" id="ARBA00022605"/>
    </source>
</evidence>
<dbReference type="AlphaFoldDB" id="A0A919UGI1"/>
<comment type="pathway">
    <text evidence="2 9">Amino-acid biosynthesis; L-tryptophan biosynthesis; L-tryptophan from chorismate: step 5/5.</text>
</comment>
<organism evidence="11 12">
    <name type="scientific">Demequina activiva</name>
    <dbReference type="NCBI Taxonomy" id="1582364"/>
    <lineage>
        <taxon>Bacteria</taxon>
        <taxon>Bacillati</taxon>
        <taxon>Actinomycetota</taxon>
        <taxon>Actinomycetes</taxon>
        <taxon>Micrococcales</taxon>
        <taxon>Demequinaceae</taxon>
        <taxon>Demequina</taxon>
    </lineage>
</organism>
<gene>
    <name evidence="9 11" type="primary">trpA</name>
    <name evidence="11" type="ORF">Dac01nite_12260</name>
</gene>
<reference evidence="11" key="1">
    <citation type="submission" date="2021-01" db="EMBL/GenBank/DDBJ databases">
        <title>Whole genome shotgun sequence of Demequina activiva NBRC 110675.</title>
        <authorList>
            <person name="Komaki H."/>
            <person name="Tamura T."/>
        </authorList>
    </citation>
    <scope>NUCLEOTIDE SEQUENCE</scope>
    <source>
        <strain evidence="11">NBRC 110675</strain>
    </source>
</reference>
<comment type="caution">
    <text evidence="11">The sequence shown here is derived from an EMBL/GenBank/DDBJ whole genome shotgun (WGS) entry which is preliminary data.</text>
</comment>
<evidence type="ECO:0000256" key="3">
    <source>
        <dbReference type="ARBA" id="ARBA00011270"/>
    </source>
</evidence>